<comment type="caution">
    <text evidence="1">The sequence shown here is derived from an EMBL/GenBank/DDBJ whole genome shotgun (WGS) entry which is preliminary data.</text>
</comment>
<evidence type="ECO:0000313" key="2">
    <source>
        <dbReference type="Proteomes" id="UP001139646"/>
    </source>
</evidence>
<accession>A0ABS9X2B2</accession>
<dbReference type="RefSeq" id="WP_242285240.1">
    <property type="nucleotide sequence ID" value="NZ_JAKKSL010000001.1"/>
</dbReference>
<organism evidence="1 2">
    <name type="scientific">Colwellia maritima</name>
    <dbReference type="NCBI Taxonomy" id="2912588"/>
    <lineage>
        <taxon>Bacteria</taxon>
        <taxon>Pseudomonadati</taxon>
        <taxon>Pseudomonadota</taxon>
        <taxon>Gammaproteobacteria</taxon>
        <taxon>Alteromonadales</taxon>
        <taxon>Colwelliaceae</taxon>
        <taxon>Colwellia</taxon>
    </lineage>
</organism>
<proteinExistence type="predicted"/>
<gene>
    <name evidence="1" type="ORF">L3081_09605</name>
</gene>
<dbReference type="Proteomes" id="UP001139646">
    <property type="component" value="Unassembled WGS sequence"/>
</dbReference>
<name>A0ABS9X2B2_9GAMM</name>
<evidence type="ECO:0000313" key="1">
    <source>
        <dbReference type="EMBL" id="MCI2283601.1"/>
    </source>
</evidence>
<dbReference type="EMBL" id="JAKKSL010000001">
    <property type="protein sequence ID" value="MCI2283601.1"/>
    <property type="molecule type" value="Genomic_DNA"/>
</dbReference>
<sequence length="59" mass="6935">MYNTKINDFPVWKIVASHQAAMISISSDKRLSNEEYKHILKQYLLQLFHVSVELLPSKM</sequence>
<protein>
    <submittedName>
        <fullName evidence="1">Uncharacterized protein</fullName>
    </submittedName>
</protein>
<keyword evidence="2" id="KW-1185">Reference proteome</keyword>
<reference evidence="1" key="1">
    <citation type="submission" date="2022-01" db="EMBL/GenBank/DDBJ databases">
        <title>Colwellia maritima, isolated from seawater.</title>
        <authorList>
            <person name="Kristyanto S."/>
            <person name="Jung J."/>
            <person name="Jeon C.O."/>
        </authorList>
    </citation>
    <scope>NUCLEOTIDE SEQUENCE</scope>
    <source>
        <strain evidence="1">MSW7</strain>
    </source>
</reference>